<dbReference type="Proteomes" id="UP001305779">
    <property type="component" value="Unassembled WGS sequence"/>
</dbReference>
<protein>
    <submittedName>
        <fullName evidence="1">Uncharacterized protein</fullName>
    </submittedName>
</protein>
<dbReference type="PANTHER" id="PTHR36205">
    <property type="entry name" value="CHROMOSOME 19, WHOLE GENOME SHOTGUN SEQUENCE"/>
    <property type="match status" value="1"/>
</dbReference>
<evidence type="ECO:0000313" key="2">
    <source>
        <dbReference type="Proteomes" id="UP001305779"/>
    </source>
</evidence>
<name>A0ABR0EZW5_ZASCE</name>
<dbReference type="Pfam" id="PF11885">
    <property type="entry name" value="DUF3405"/>
    <property type="match status" value="1"/>
</dbReference>
<accession>A0ABR0EZW5</accession>
<dbReference type="InterPro" id="IPR021822">
    <property type="entry name" value="DUF3405"/>
</dbReference>
<sequence>MTLPTRPFSLAPLWNPIPAMGPGSPHDSVTPPFGSYLTLNASPDSAITYSARYDHSIPLERGFNEVDEQARSHKAPRTAIVLRAWDQFAWTDDDIRNVRALISEVSVLGDEYCVYILIQIPHDVAPGQELERHEIPAEFANITETWTTLDSQNAYPAVGEYQ</sequence>
<organism evidence="1 2">
    <name type="scientific">Zasmidium cellare</name>
    <name type="common">Wine cellar mold</name>
    <name type="synonym">Racodium cellare</name>
    <dbReference type="NCBI Taxonomy" id="395010"/>
    <lineage>
        <taxon>Eukaryota</taxon>
        <taxon>Fungi</taxon>
        <taxon>Dikarya</taxon>
        <taxon>Ascomycota</taxon>
        <taxon>Pezizomycotina</taxon>
        <taxon>Dothideomycetes</taxon>
        <taxon>Dothideomycetidae</taxon>
        <taxon>Mycosphaerellales</taxon>
        <taxon>Mycosphaerellaceae</taxon>
        <taxon>Zasmidium</taxon>
    </lineage>
</organism>
<proteinExistence type="predicted"/>
<dbReference type="EMBL" id="JAXOVC010000001">
    <property type="protein sequence ID" value="KAK4507196.1"/>
    <property type="molecule type" value="Genomic_DNA"/>
</dbReference>
<dbReference type="PANTHER" id="PTHR36205:SF2">
    <property type="entry name" value="MAJOR FACILITATOR SUPERFAMILY TRANSPORTER"/>
    <property type="match status" value="1"/>
</dbReference>
<gene>
    <name evidence="1" type="ORF">PRZ48_000931</name>
</gene>
<evidence type="ECO:0000313" key="1">
    <source>
        <dbReference type="EMBL" id="KAK4507196.1"/>
    </source>
</evidence>
<comment type="caution">
    <text evidence="1">The sequence shown here is derived from an EMBL/GenBank/DDBJ whole genome shotgun (WGS) entry which is preliminary data.</text>
</comment>
<reference evidence="1 2" key="1">
    <citation type="journal article" date="2023" name="G3 (Bethesda)">
        <title>A chromosome-level genome assembly of Zasmidium syzygii isolated from banana leaves.</title>
        <authorList>
            <person name="van Westerhoven A.C."/>
            <person name="Mehrabi R."/>
            <person name="Talebi R."/>
            <person name="Steentjes M.B.F."/>
            <person name="Corcolon B."/>
            <person name="Chong P.A."/>
            <person name="Kema G.H.J."/>
            <person name="Seidl M.F."/>
        </authorList>
    </citation>
    <scope>NUCLEOTIDE SEQUENCE [LARGE SCALE GENOMIC DNA]</scope>
    <source>
        <strain evidence="1 2">P124</strain>
    </source>
</reference>
<keyword evidence="2" id="KW-1185">Reference proteome</keyword>